<dbReference type="Proteomes" id="UP000053424">
    <property type="component" value="Unassembled WGS sequence"/>
</dbReference>
<dbReference type="STRING" id="686832.A0A0C3CAW6"/>
<dbReference type="AlphaFoldDB" id="A0A0C3CAW6"/>
<keyword evidence="2" id="KW-0812">Transmembrane</keyword>
<dbReference type="Gene3D" id="2.60.120.260">
    <property type="entry name" value="Galactose-binding domain-like"/>
    <property type="match status" value="2"/>
</dbReference>
<evidence type="ECO:0000256" key="2">
    <source>
        <dbReference type="SAM" id="Phobius"/>
    </source>
</evidence>
<feature type="compositionally biased region" description="Basic and acidic residues" evidence="1">
    <location>
        <begin position="525"/>
        <end position="540"/>
    </location>
</feature>
<evidence type="ECO:0008006" key="5">
    <source>
        <dbReference type="Google" id="ProtNLM"/>
    </source>
</evidence>
<protein>
    <recommendedName>
        <fullName evidence="5">Transmembrane protein</fullName>
    </recommendedName>
</protein>
<dbReference type="OrthoDB" id="3052647at2759"/>
<dbReference type="HOGENOM" id="CLU_036313_2_0_1"/>
<evidence type="ECO:0000313" key="4">
    <source>
        <dbReference type="Proteomes" id="UP000053424"/>
    </source>
</evidence>
<feature type="compositionally biased region" description="Polar residues" evidence="1">
    <location>
        <begin position="468"/>
        <end position="482"/>
    </location>
</feature>
<name>A0A0C3CAW6_HEBCY</name>
<evidence type="ECO:0000313" key="3">
    <source>
        <dbReference type="EMBL" id="KIM40731.1"/>
    </source>
</evidence>
<keyword evidence="4" id="KW-1185">Reference proteome</keyword>
<keyword evidence="2" id="KW-1133">Transmembrane helix</keyword>
<feature type="compositionally biased region" description="Polar residues" evidence="1">
    <location>
        <begin position="386"/>
        <end position="395"/>
    </location>
</feature>
<feature type="compositionally biased region" description="Low complexity" evidence="1">
    <location>
        <begin position="448"/>
        <end position="467"/>
    </location>
</feature>
<organism evidence="3 4">
    <name type="scientific">Hebeloma cylindrosporum</name>
    <dbReference type="NCBI Taxonomy" id="76867"/>
    <lineage>
        <taxon>Eukaryota</taxon>
        <taxon>Fungi</taxon>
        <taxon>Dikarya</taxon>
        <taxon>Basidiomycota</taxon>
        <taxon>Agaricomycotina</taxon>
        <taxon>Agaricomycetes</taxon>
        <taxon>Agaricomycetidae</taxon>
        <taxon>Agaricales</taxon>
        <taxon>Agaricineae</taxon>
        <taxon>Hymenogastraceae</taxon>
        <taxon>Hebeloma</taxon>
    </lineage>
</organism>
<sequence length="550" mass="57269">MGTRWVVVDDTNSGIRYTGPWFQANGQNDDLGNFGPPFLRTSHGVNENASLCYTFTGSRVMVVGTSKVTPVAGAMDPSWECFVDNVSIGSKPPISFPENNWVFCEANSLSNGQHTITVRATVRNQNTFWFDRILYSPSSSVNLDTSLILVDATDSSVQYGSGWQDMRDIGKLTLQGGAKVTVTFSGTSLKWFSLIPSDMPHASTSATYSVDGGTPVTFFLAGLAAGAMEPYNQLFFEASGLSAGQHRIEVVHGGNSQTTPLSLSYMVIQNAPAPAGSVPPPLPPNVSSSSSASSPASSSSGSSDSAGSTTYDSLSPTGFPGSSSTPAPSNSSGADASSPSFGEEHKGASTGAIAGGAVGGAVVLIALILLLLLLRRRRKRNAMDPQLNQEKSSPNIIEPFSGPPSAPVSFPDGGSSSYSPVPNGPSPGGKSGHIRQYPSQSTVPTGPRAPRSRNSAYSSSQASGSLADQRSTPANSTSQLLGSSKAREAGELGDLPPTNLVSAQSEIPVASTSQSPSATAPQRLMRHEDSGIRLPPRESMLELPPMYTPD</sequence>
<keyword evidence="2" id="KW-0472">Membrane</keyword>
<feature type="transmembrane region" description="Helical" evidence="2">
    <location>
        <begin position="352"/>
        <end position="374"/>
    </location>
</feature>
<proteinExistence type="predicted"/>
<dbReference type="EMBL" id="KN831782">
    <property type="protein sequence ID" value="KIM40731.1"/>
    <property type="molecule type" value="Genomic_DNA"/>
</dbReference>
<reference evidence="3 4" key="1">
    <citation type="submission" date="2014-04" db="EMBL/GenBank/DDBJ databases">
        <authorList>
            <consortium name="DOE Joint Genome Institute"/>
            <person name="Kuo A."/>
            <person name="Gay G."/>
            <person name="Dore J."/>
            <person name="Kohler A."/>
            <person name="Nagy L.G."/>
            <person name="Floudas D."/>
            <person name="Copeland A."/>
            <person name="Barry K.W."/>
            <person name="Cichocki N."/>
            <person name="Veneault-Fourrey C."/>
            <person name="LaButti K."/>
            <person name="Lindquist E.A."/>
            <person name="Lipzen A."/>
            <person name="Lundell T."/>
            <person name="Morin E."/>
            <person name="Murat C."/>
            <person name="Sun H."/>
            <person name="Tunlid A."/>
            <person name="Henrissat B."/>
            <person name="Grigoriev I.V."/>
            <person name="Hibbett D.S."/>
            <person name="Martin F."/>
            <person name="Nordberg H.P."/>
            <person name="Cantor M.N."/>
            <person name="Hua S.X."/>
        </authorList>
    </citation>
    <scope>NUCLEOTIDE SEQUENCE [LARGE SCALE GENOMIC DNA]</scope>
    <source>
        <strain evidence="4">h7</strain>
    </source>
</reference>
<evidence type="ECO:0000256" key="1">
    <source>
        <dbReference type="SAM" id="MobiDB-lite"/>
    </source>
</evidence>
<accession>A0A0C3CAW6</accession>
<feature type="region of interest" description="Disordered" evidence="1">
    <location>
        <begin position="384"/>
        <end position="550"/>
    </location>
</feature>
<feature type="compositionally biased region" description="Low complexity" evidence="1">
    <location>
        <begin position="285"/>
        <end position="340"/>
    </location>
</feature>
<feature type="region of interest" description="Disordered" evidence="1">
    <location>
        <begin position="275"/>
        <end position="348"/>
    </location>
</feature>
<reference evidence="4" key="2">
    <citation type="submission" date="2015-01" db="EMBL/GenBank/DDBJ databases">
        <title>Evolutionary Origins and Diversification of the Mycorrhizal Mutualists.</title>
        <authorList>
            <consortium name="DOE Joint Genome Institute"/>
            <consortium name="Mycorrhizal Genomics Consortium"/>
            <person name="Kohler A."/>
            <person name="Kuo A."/>
            <person name="Nagy L.G."/>
            <person name="Floudas D."/>
            <person name="Copeland A."/>
            <person name="Barry K.W."/>
            <person name="Cichocki N."/>
            <person name="Veneault-Fourrey C."/>
            <person name="LaButti K."/>
            <person name="Lindquist E.A."/>
            <person name="Lipzen A."/>
            <person name="Lundell T."/>
            <person name="Morin E."/>
            <person name="Murat C."/>
            <person name="Riley R."/>
            <person name="Ohm R."/>
            <person name="Sun H."/>
            <person name="Tunlid A."/>
            <person name="Henrissat B."/>
            <person name="Grigoriev I.V."/>
            <person name="Hibbett D.S."/>
            <person name="Martin F."/>
        </authorList>
    </citation>
    <scope>NUCLEOTIDE SEQUENCE [LARGE SCALE GENOMIC DNA]</scope>
    <source>
        <strain evidence="4">h7</strain>
    </source>
</reference>
<gene>
    <name evidence="3" type="ORF">M413DRAFT_446123</name>
</gene>
<feature type="compositionally biased region" description="Low complexity" evidence="1">
    <location>
        <begin position="510"/>
        <end position="522"/>
    </location>
</feature>